<dbReference type="Pfam" id="PF00293">
    <property type="entry name" value="NUDIX"/>
    <property type="match status" value="1"/>
</dbReference>
<evidence type="ECO:0000256" key="2">
    <source>
        <dbReference type="ARBA" id="ARBA00005582"/>
    </source>
</evidence>
<keyword evidence="7" id="KW-1185">Reference proteome</keyword>
<evidence type="ECO:0000256" key="1">
    <source>
        <dbReference type="ARBA" id="ARBA00001946"/>
    </source>
</evidence>
<evidence type="ECO:0000313" key="7">
    <source>
        <dbReference type="Proteomes" id="UP000192674"/>
    </source>
</evidence>
<organism evidence="6 7">
    <name type="scientific">Kibdelosporangium aridum</name>
    <dbReference type="NCBI Taxonomy" id="2030"/>
    <lineage>
        <taxon>Bacteria</taxon>
        <taxon>Bacillati</taxon>
        <taxon>Actinomycetota</taxon>
        <taxon>Actinomycetes</taxon>
        <taxon>Pseudonocardiales</taxon>
        <taxon>Pseudonocardiaceae</taxon>
        <taxon>Kibdelosporangium</taxon>
    </lineage>
</organism>
<name>A0A1W2BS81_KIBAR</name>
<dbReference type="InterPro" id="IPR020476">
    <property type="entry name" value="Nudix_hydrolase"/>
</dbReference>
<comment type="cofactor">
    <cofactor evidence="1">
        <name>Mg(2+)</name>
        <dbReference type="ChEBI" id="CHEBI:18420"/>
    </cofactor>
</comment>
<dbReference type="Proteomes" id="UP000192674">
    <property type="component" value="Unassembled WGS sequence"/>
</dbReference>
<feature type="domain" description="Nudix hydrolase" evidence="5">
    <location>
        <begin position="3"/>
        <end position="128"/>
    </location>
</feature>
<gene>
    <name evidence="6" type="ORF">SAMN05661093_01928</name>
</gene>
<dbReference type="Gene3D" id="3.90.79.10">
    <property type="entry name" value="Nucleoside Triphosphate Pyrophosphohydrolase"/>
    <property type="match status" value="1"/>
</dbReference>
<proteinExistence type="inferred from homology"/>
<comment type="similarity">
    <text evidence="2 4">Belongs to the Nudix hydrolase family.</text>
</comment>
<dbReference type="PANTHER" id="PTHR43046:SF2">
    <property type="entry name" value="8-OXO-DGTP DIPHOSPHATASE-RELATED"/>
    <property type="match status" value="1"/>
</dbReference>
<dbReference type="GO" id="GO:0016787">
    <property type="term" value="F:hydrolase activity"/>
    <property type="evidence" value="ECO:0007669"/>
    <property type="project" value="UniProtKB-KW"/>
</dbReference>
<dbReference type="AlphaFoldDB" id="A0A1W2BS81"/>
<dbReference type="PANTHER" id="PTHR43046">
    <property type="entry name" value="GDP-MANNOSE MANNOSYL HYDROLASE"/>
    <property type="match status" value="1"/>
</dbReference>
<dbReference type="OrthoDB" id="9801098at2"/>
<dbReference type="PRINTS" id="PR00502">
    <property type="entry name" value="NUDIXFAMILY"/>
</dbReference>
<dbReference type="InterPro" id="IPR015797">
    <property type="entry name" value="NUDIX_hydrolase-like_dom_sf"/>
</dbReference>
<evidence type="ECO:0000256" key="4">
    <source>
        <dbReference type="RuleBase" id="RU003476"/>
    </source>
</evidence>
<accession>A0A1W2BS81</accession>
<sequence>MDDKVINTVALIHVQDRKALLVRPRQKLAFYLPGGKLDQGENDEAALRREIREELGCSVGSLHGYDTFEDQAYGEPEGTRVWIACYFGELDRQPAPMGEIAEVAWFSHEEYAAMPNTAPAALRILLDLRGRALIT</sequence>
<dbReference type="SUPFAM" id="SSF55811">
    <property type="entry name" value="Nudix"/>
    <property type="match status" value="1"/>
</dbReference>
<dbReference type="PROSITE" id="PS00893">
    <property type="entry name" value="NUDIX_BOX"/>
    <property type="match status" value="1"/>
</dbReference>
<evidence type="ECO:0000259" key="5">
    <source>
        <dbReference type="PROSITE" id="PS51462"/>
    </source>
</evidence>
<evidence type="ECO:0000313" key="6">
    <source>
        <dbReference type="EMBL" id="SMC75596.1"/>
    </source>
</evidence>
<protein>
    <submittedName>
        <fullName evidence="6">ADP-ribose pyrophosphatase YjhB, NUDIX family</fullName>
    </submittedName>
</protein>
<dbReference type="InterPro" id="IPR020084">
    <property type="entry name" value="NUDIX_hydrolase_CS"/>
</dbReference>
<dbReference type="RefSeq" id="WP_084425492.1">
    <property type="nucleotide sequence ID" value="NZ_FWXV01000001.1"/>
</dbReference>
<keyword evidence="3 4" id="KW-0378">Hydrolase</keyword>
<dbReference type="EMBL" id="FWXV01000001">
    <property type="protein sequence ID" value="SMC75596.1"/>
    <property type="molecule type" value="Genomic_DNA"/>
</dbReference>
<dbReference type="PROSITE" id="PS51462">
    <property type="entry name" value="NUDIX"/>
    <property type="match status" value="1"/>
</dbReference>
<reference evidence="6 7" key="1">
    <citation type="submission" date="2017-04" db="EMBL/GenBank/DDBJ databases">
        <authorList>
            <person name="Afonso C.L."/>
            <person name="Miller P.J."/>
            <person name="Scott M.A."/>
            <person name="Spackman E."/>
            <person name="Goraichik I."/>
            <person name="Dimitrov K.M."/>
            <person name="Suarez D.L."/>
            <person name="Swayne D.E."/>
        </authorList>
    </citation>
    <scope>NUCLEOTIDE SEQUENCE [LARGE SCALE GENOMIC DNA]</scope>
    <source>
        <strain evidence="6 7">DSM 43828</strain>
    </source>
</reference>
<dbReference type="CDD" id="cd04690">
    <property type="entry name" value="NUDIX_Hydrolase"/>
    <property type="match status" value="1"/>
</dbReference>
<dbReference type="InterPro" id="IPR000086">
    <property type="entry name" value="NUDIX_hydrolase_dom"/>
</dbReference>
<evidence type="ECO:0000256" key="3">
    <source>
        <dbReference type="ARBA" id="ARBA00022801"/>
    </source>
</evidence>